<accession>A0ABS3UW63</accession>
<proteinExistence type="predicted"/>
<feature type="domain" description="Phosphatidic acid phosphatase type 2/haloperoxidase" evidence="2">
    <location>
        <begin position="101"/>
        <end position="204"/>
    </location>
</feature>
<sequence length="300" mass="30919">MTAVASRPAPARTAGHTWHTLTPLLVAVTAAVGAFAVHRLFVGTGLGQAVDTAALLGGDFHHPRVSDVLTRTLDATRLAVLAVVCLAAAAFGVLRRRLDLAVASAFLVITANLATQQLKAHLDRPLLDGFPAPNSFPSGHATAAASAAFVLVLVFPRALRGTVGLLGAGYVAVVSVATVWAEWHRPSDVLAALLIVLACGSAAVFGVRLRRSGPTRPLHLPNRLVMAVLTVTAALAAIAAVVGLLSVALSERALPDLVSGRYAFLTGVALIVAGTAAAFIVWVRLTSGEPAQEATREATR</sequence>
<dbReference type="SUPFAM" id="SSF48317">
    <property type="entry name" value="Acid phosphatase/Vanadium-dependent haloperoxidase"/>
    <property type="match status" value="1"/>
</dbReference>
<dbReference type="RefSeq" id="WP_208472032.1">
    <property type="nucleotide sequence ID" value="NZ_JAGFNS010000032.1"/>
</dbReference>
<feature type="transmembrane region" description="Helical" evidence="1">
    <location>
        <begin position="262"/>
        <end position="283"/>
    </location>
</feature>
<evidence type="ECO:0000313" key="4">
    <source>
        <dbReference type="Proteomes" id="UP000679690"/>
    </source>
</evidence>
<reference evidence="3 4" key="1">
    <citation type="submission" date="2021-03" db="EMBL/GenBank/DDBJ databases">
        <title>Actinoplanes flavus sp. nov., a novel actinomycete isolated from Coconut Palm rhizosphere soil.</title>
        <authorList>
            <person name="Luo X."/>
        </authorList>
    </citation>
    <scope>NUCLEOTIDE SEQUENCE [LARGE SCALE GENOMIC DNA]</scope>
    <source>
        <strain evidence="3 4">NEAU-H7</strain>
    </source>
</reference>
<feature type="transmembrane region" description="Helical" evidence="1">
    <location>
        <begin position="100"/>
        <end position="118"/>
    </location>
</feature>
<feature type="transmembrane region" description="Helical" evidence="1">
    <location>
        <begin position="21"/>
        <end position="41"/>
    </location>
</feature>
<dbReference type="InterPro" id="IPR036938">
    <property type="entry name" value="PAP2/HPO_sf"/>
</dbReference>
<name>A0ABS3UW63_9ACTN</name>
<evidence type="ECO:0000256" key="1">
    <source>
        <dbReference type="SAM" id="Phobius"/>
    </source>
</evidence>
<feature type="transmembrane region" description="Helical" evidence="1">
    <location>
        <begin position="227"/>
        <end position="250"/>
    </location>
</feature>
<dbReference type="EMBL" id="JAGFNS010000032">
    <property type="protein sequence ID" value="MBO3742832.1"/>
    <property type="molecule type" value="Genomic_DNA"/>
</dbReference>
<feature type="transmembrane region" description="Helical" evidence="1">
    <location>
        <begin position="189"/>
        <end position="207"/>
    </location>
</feature>
<gene>
    <name evidence="3" type="ORF">J5X75_35515</name>
</gene>
<dbReference type="InterPro" id="IPR000326">
    <property type="entry name" value="PAP2/HPO"/>
</dbReference>
<dbReference type="Pfam" id="PF01569">
    <property type="entry name" value="PAP2"/>
    <property type="match status" value="1"/>
</dbReference>
<organism evidence="3 4">
    <name type="scientific">Actinoplanes flavus</name>
    <dbReference type="NCBI Taxonomy" id="2820290"/>
    <lineage>
        <taxon>Bacteria</taxon>
        <taxon>Bacillati</taxon>
        <taxon>Actinomycetota</taxon>
        <taxon>Actinomycetes</taxon>
        <taxon>Micromonosporales</taxon>
        <taxon>Micromonosporaceae</taxon>
        <taxon>Actinoplanes</taxon>
    </lineage>
</organism>
<feature type="transmembrane region" description="Helical" evidence="1">
    <location>
        <begin position="75"/>
        <end position="93"/>
    </location>
</feature>
<dbReference type="Proteomes" id="UP000679690">
    <property type="component" value="Unassembled WGS sequence"/>
</dbReference>
<keyword evidence="1" id="KW-0472">Membrane</keyword>
<evidence type="ECO:0000259" key="2">
    <source>
        <dbReference type="SMART" id="SM00014"/>
    </source>
</evidence>
<dbReference type="CDD" id="cd01610">
    <property type="entry name" value="PAP2_like"/>
    <property type="match status" value="1"/>
</dbReference>
<dbReference type="Gene3D" id="1.20.144.10">
    <property type="entry name" value="Phosphatidic acid phosphatase type 2/haloperoxidase"/>
    <property type="match status" value="1"/>
</dbReference>
<keyword evidence="1" id="KW-0812">Transmembrane</keyword>
<keyword evidence="4" id="KW-1185">Reference proteome</keyword>
<evidence type="ECO:0000313" key="3">
    <source>
        <dbReference type="EMBL" id="MBO3742832.1"/>
    </source>
</evidence>
<dbReference type="SMART" id="SM00014">
    <property type="entry name" value="acidPPc"/>
    <property type="match status" value="1"/>
</dbReference>
<keyword evidence="1" id="KW-1133">Transmembrane helix</keyword>
<feature type="transmembrane region" description="Helical" evidence="1">
    <location>
        <begin position="138"/>
        <end position="156"/>
    </location>
</feature>
<feature type="transmembrane region" description="Helical" evidence="1">
    <location>
        <begin position="163"/>
        <end position="183"/>
    </location>
</feature>
<comment type="caution">
    <text evidence="3">The sequence shown here is derived from an EMBL/GenBank/DDBJ whole genome shotgun (WGS) entry which is preliminary data.</text>
</comment>
<protein>
    <submittedName>
        <fullName evidence="3">Phosphatase PAP2 family protein</fullName>
    </submittedName>
</protein>